<organism evidence="2 3">
    <name type="scientific">Duganella callida</name>
    <dbReference type="NCBI Taxonomy" id="2561932"/>
    <lineage>
        <taxon>Bacteria</taxon>
        <taxon>Pseudomonadati</taxon>
        <taxon>Pseudomonadota</taxon>
        <taxon>Betaproteobacteria</taxon>
        <taxon>Burkholderiales</taxon>
        <taxon>Oxalobacteraceae</taxon>
        <taxon>Telluria group</taxon>
        <taxon>Duganella</taxon>
    </lineage>
</organism>
<dbReference type="RefSeq" id="WP_135204989.1">
    <property type="nucleotide sequence ID" value="NZ_SPVG01000274.1"/>
</dbReference>
<sequence>MKIATIISLAGTVTSAGIFTVHKQWIPAAVFGFLTIYTVLDKVIHIGAVPAMVVEAFPVLALLLAVYEIIRKIAAK</sequence>
<proteinExistence type="predicted"/>
<keyword evidence="1" id="KW-0812">Transmembrane</keyword>
<gene>
    <name evidence="2" type="ORF">E4L98_28870</name>
</gene>
<evidence type="ECO:0000313" key="2">
    <source>
        <dbReference type="EMBL" id="TFW13573.1"/>
    </source>
</evidence>
<keyword evidence="3" id="KW-1185">Reference proteome</keyword>
<reference evidence="2 3" key="1">
    <citation type="submission" date="2019-03" db="EMBL/GenBank/DDBJ databases">
        <title>Draft Genome Sequence of Duganella callidus sp. nov., a Novel Duganella Species Isolated from Cultivated Soil.</title>
        <authorList>
            <person name="Raths R."/>
            <person name="Peta V."/>
            <person name="Bucking H."/>
        </authorList>
    </citation>
    <scope>NUCLEOTIDE SEQUENCE [LARGE SCALE GENOMIC DNA]</scope>
    <source>
        <strain evidence="2 3">DN04</strain>
    </source>
</reference>
<name>A0A4Y9RXF6_9BURK</name>
<accession>A0A4Y9RXF6</accession>
<evidence type="ECO:0000256" key="1">
    <source>
        <dbReference type="SAM" id="Phobius"/>
    </source>
</evidence>
<keyword evidence="1" id="KW-0472">Membrane</keyword>
<evidence type="ECO:0000313" key="3">
    <source>
        <dbReference type="Proteomes" id="UP000297729"/>
    </source>
</evidence>
<comment type="caution">
    <text evidence="2">The sequence shown here is derived from an EMBL/GenBank/DDBJ whole genome shotgun (WGS) entry which is preliminary data.</text>
</comment>
<keyword evidence="1" id="KW-1133">Transmembrane helix</keyword>
<dbReference type="AlphaFoldDB" id="A0A4Y9RXF6"/>
<protein>
    <submittedName>
        <fullName evidence="2">Uncharacterized protein</fullName>
    </submittedName>
</protein>
<dbReference type="EMBL" id="SPVG01000274">
    <property type="protein sequence ID" value="TFW13573.1"/>
    <property type="molecule type" value="Genomic_DNA"/>
</dbReference>
<dbReference type="Proteomes" id="UP000297729">
    <property type="component" value="Unassembled WGS sequence"/>
</dbReference>
<dbReference type="OrthoDB" id="8779362at2"/>
<feature type="transmembrane region" description="Helical" evidence="1">
    <location>
        <begin position="51"/>
        <end position="70"/>
    </location>
</feature>